<evidence type="ECO:0000313" key="6">
    <source>
        <dbReference type="EMBL" id="USI72594.1"/>
    </source>
</evidence>
<keyword evidence="6" id="KW-0282">Flagellum</keyword>
<evidence type="ECO:0000313" key="7">
    <source>
        <dbReference type="Proteomes" id="UP001056937"/>
    </source>
</evidence>
<dbReference type="PANTHER" id="PTHR42792">
    <property type="entry name" value="FLAGELLIN"/>
    <property type="match status" value="1"/>
</dbReference>
<accession>A0ABY4X6T0</accession>
<comment type="subcellular location">
    <subcellularLocation>
        <location evidence="3">Secreted</location>
    </subcellularLocation>
    <subcellularLocation>
        <location evidence="3">Bacterial flagellum</location>
    </subcellularLocation>
</comment>
<keyword evidence="7" id="KW-1185">Reference proteome</keyword>
<organism evidence="6 7">
    <name type="scientific">Sphingomonas morindae</name>
    <dbReference type="NCBI Taxonomy" id="1541170"/>
    <lineage>
        <taxon>Bacteria</taxon>
        <taxon>Pseudomonadati</taxon>
        <taxon>Pseudomonadota</taxon>
        <taxon>Alphaproteobacteria</taxon>
        <taxon>Sphingomonadales</taxon>
        <taxon>Sphingomonadaceae</taxon>
        <taxon>Sphingomonas</taxon>
    </lineage>
</organism>
<gene>
    <name evidence="6" type="ORF">LHA26_15100</name>
</gene>
<dbReference type="Proteomes" id="UP001056937">
    <property type="component" value="Chromosome 1"/>
</dbReference>
<dbReference type="Pfam" id="PF00669">
    <property type="entry name" value="Flagellin_N"/>
    <property type="match status" value="1"/>
</dbReference>
<keyword evidence="2 3" id="KW-0975">Bacterial flagellum</keyword>
<keyword evidence="6" id="KW-0969">Cilium</keyword>
<dbReference type="InterPro" id="IPR001492">
    <property type="entry name" value="Flagellin"/>
</dbReference>
<dbReference type="PRINTS" id="PR00207">
    <property type="entry name" value="FLAGELLIN"/>
</dbReference>
<dbReference type="InterPro" id="IPR046358">
    <property type="entry name" value="Flagellin_C"/>
</dbReference>
<dbReference type="Gene3D" id="1.20.1330.10">
    <property type="entry name" value="f41 fragment of flagellin, N-terminal domain"/>
    <property type="match status" value="1"/>
</dbReference>
<dbReference type="InterPro" id="IPR042187">
    <property type="entry name" value="Flagellin_C_sub2"/>
</dbReference>
<comment type="similarity">
    <text evidence="1 3">Belongs to the bacterial flagellin family.</text>
</comment>
<feature type="domain" description="Flagellin C-terminal" evidence="5">
    <location>
        <begin position="218"/>
        <end position="303"/>
    </location>
</feature>
<evidence type="ECO:0000256" key="2">
    <source>
        <dbReference type="ARBA" id="ARBA00023143"/>
    </source>
</evidence>
<protein>
    <recommendedName>
        <fullName evidence="3">Flagellin</fullName>
    </recommendedName>
</protein>
<evidence type="ECO:0000259" key="4">
    <source>
        <dbReference type="Pfam" id="PF00669"/>
    </source>
</evidence>
<dbReference type="EMBL" id="CP084930">
    <property type="protein sequence ID" value="USI72594.1"/>
    <property type="molecule type" value="Genomic_DNA"/>
</dbReference>
<evidence type="ECO:0000259" key="5">
    <source>
        <dbReference type="Pfam" id="PF00700"/>
    </source>
</evidence>
<comment type="function">
    <text evidence="3">Flagellin is the subunit protein which polymerizes to form the filaments of bacterial flagella.</text>
</comment>
<dbReference type="Gene3D" id="6.10.10.10">
    <property type="entry name" value="Flagellar export chaperone, C-terminal domain"/>
    <property type="match status" value="1"/>
</dbReference>
<name>A0ABY4X6T0_9SPHN</name>
<evidence type="ECO:0000256" key="3">
    <source>
        <dbReference type="RuleBase" id="RU362073"/>
    </source>
</evidence>
<keyword evidence="6" id="KW-0966">Cell projection</keyword>
<feature type="domain" description="Flagellin N-terminal" evidence="4">
    <location>
        <begin position="4"/>
        <end position="138"/>
    </location>
</feature>
<dbReference type="SUPFAM" id="SSF64518">
    <property type="entry name" value="Phase 1 flagellin"/>
    <property type="match status" value="1"/>
</dbReference>
<sequence length="304" mass="30841">MTVINTNTAAMRAQNGSRMANSAIQTAMSRLSSGKRINSAADDAAGMAISNSMTSQITGMNQAIRNANDGVSLVQTADGALDEVTNMLQRVRELAVQSASGTYSDNDRANMQTEVGQLTTQIGSVLSNTKFNGIQLFQVGTLPSGTTDGTAPTAGTSVAIQAGSGSGSQDQITIAIGKIDLSKAHAAASGSAAAAGNLDVSNSASSGSNGVANAQTTMNTVDSMLTTINTVRAGLGASQSQLNSAVNNLTNNVTNLSDARSRIQDADFSSETTALAKAQILSQASTAMLAQANQSSQGVLKLLQ</sequence>
<keyword evidence="3" id="KW-0964">Secreted</keyword>
<evidence type="ECO:0000256" key="1">
    <source>
        <dbReference type="ARBA" id="ARBA00005709"/>
    </source>
</evidence>
<dbReference type="PANTHER" id="PTHR42792:SF2">
    <property type="entry name" value="FLAGELLIN"/>
    <property type="match status" value="1"/>
</dbReference>
<dbReference type="InterPro" id="IPR001029">
    <property type="entry name" value="Flagellin_N"/>
</dbReference>
<dbReference type="RefSeq" id="WP_252166401.1">
    <property type="nucleotide sequence ID" value="NZ_CP084930.1"/>
</dbReference>
<proteinExistence type="inferred from homology"/>
<reference evidence="6" key="1">
    <citation type="journal article" date="2022" name="Toxins">
        <title>Genomic Analysis of Sphingopyxis sp. USTB-05 for Biodegrading Cyanobacterial Hepatotoxins.</title>
        <authorList>
            <person name="Liu C."/>
            <person name="Xu Q."/>
            <person name="Zhao Z."/>
            <person name="Zhang H."/>
            <person name="Liu X."/>
            <person name="Yin C."/>
            <person name="Liu Y."/>
            <person name="Yan H."/>
        </authorList>
    </citation>
    <scope>NUCLEOTIDE SEQUENCE</scope>
    <source>
        <strain evidence="6">NBD5</strain>
    </source>
</reference>
<dbReference type="Pfam" id="PF00700">
    <property type="entry name" value="Flagellin_C"/>
    <property type="match status" value="1"/>
</dbReference>